<reference evidence="3" key="3">
    <citation type="submission" date="2025-09" db="UniProtKB">
        <authorList>
            <consortium name="Ensembl"/>
        </authorList>
    </citation>
    <scope>IDENTIFICATION</scope>
</reference>
<feature type="coiled-coil region" evidence="1">
    <location>
        <begin position="1114"/>
        <end position="1237"/>
    </location>
</feature>
<feature type="coiled-coil region" evidence="1">
    <location>
        <begin position="936"/>
        <end position="1070"/>
    </location>
</feature>
<keyword evidence="1" id="KW-0175">Coiled coil</keyword>
<evidence type="ECO:0000256" key="2">
    <source>
        <dbReference type="SAM" id="MobiDB-lite"/>
    </source>
</evidence>
<feature type="region of interest" description="Disordered" evidence="2">
    <location>
        <begin position="127"/>
        <end position="158"/>
    </location>
</feature>
<dbReference type="GO" id="GO:0005929">
    <property type="term" value="C:cilium"/>
    <property type="evidence" value="ECO:0007669"/>
    <property type="project" value="GOC"/>
</dbReference>
<feature type="compositionally biased region" description="Low complexity" evidence="2">
    <location>
        <begin position="138"/>
        <end position="149"/>
    </location>
</feature>
<feature type="region of interest" description="Disordered" evidence="2">
    <location>
        <begin position="308"/>
        <end position="334"/>
    </location>
</feature>
<reference evidence="3 4" key="1">
    <citation type="journal article" date="2021" name="G3 (Bethesda)">
        <title>Improved contiguity of the threespine stickleback genome using long-read sequencing.</title>
        <authorList>
            <person name="Nath S."/>
            <person name="Shaw D.E."/>
            <person name="White M.A."/>
        </authorList>
    </citation>
    <scope>NUCLEOTIDE SEQUENCE [LARGE SCALE GENOMIC DNA]</scope>
    <source>
        <strain evidence="3 4">Lake Benthic</strain>
    </source>
</reference>
<sequence>MHAARSPASNPAAVTGDALDLSLSGSQLSMSRRPSSASPGKSFSRSVSVSVAGDSRAKRNTLGDASLSSSRSIKNLRRCNSTTQVNQQTNVSLSRDQREDYLALFDSSSHGRKKLAGLSKASADRTTWNILDDQPRASSLHSGSRSTGSVDSPPGPKQRELGIALAATFTANNRSNKGAVGNSVTTILHNNYSEKPLTPKSSNQRPSFNNILKATANDEVSQDNSSLTKSQKNFSSTSSTSNNKSPASARRGSPAPSGRREVTEEQAERFIQQVNQAAVTIQRWYRRHARRRHANQAALKCIIASKRKEWEERREEDSRPEQQQKRGDDRKQIREDKARLVRLAAIQELQQKRARRVAEVEPDSPRSTAVVARQRPPKIPLTTSGPSSPGHSSPRSPPAGKAKNAESNSNVTADLIELNFRAVSPASSNQRGSPCSQDQEDGSERDVVLVQQQPQQHQHNGRKWIRREKARLANTPEVRPLSDRNPLGEAAADWLSQELQRPAEPQRAAEGQLESLRPTGVVGRRKLPKISVTNKGPASPGDDSPTPPPAVKAKNTDSDLNVAAEFGELSSFRAVSPDVSNCRDSQCSQEILQRSVSVEDQRQGALCSRAPSKSTFNELLDTLKLLEEEPQRLSQPKCYSKDKYAWIDEDADSNTLTTDNLERHGQLSHHPALPDGGALLSEAKLQSIMSFLDEMEKSEQERPRSVTSGSHREVSVSPQMLLRQPEQNQEGLTGRTCWQAVLSEEELVGVEQASATAAEVSGSVMRIQLELEEKKRTVNMLQRALGQQRELTIRHVKETEKELSRNFQLQREQYEATIQRHLTFIDQLINDKKLLSERCEGVVGELKQVDQKYTKKIVQMQEQHEMEIKKLKELMSATEKIRREKWIDEKTKKIKEITVKGLEPEIHKLISKHKQELKKLRMLHEAELLQADDRAAQRYVHQCEELRQRLEGEKEEQSQRERALAKQRYEKQLQEEELSLQQQRRRLYKEVADEKERLAQLSARQRAELEDLRRQLEENSSLAGRALREELDKTREEQERRHQVEMKALQERLDAEKQTWEENYKKKEEAWLLSRERELREELRRGRDKEIEIAIWTLEEETSKEKEECERAADNRVQRVRETYEAELQELQRSQRTAVEKQQQLRRQQAEAQEELISLRAALRQKEAEVEGVTRTRDQLVDERRRLAEVVRQEFAERLVTTEEENRRMAAEVAEVRARLRLEVERVTREKEEELAEVHQRCVSTASKSVLTVTLSLTFFSVLCASVKSAILKKEETVNHLRKQHEAALKRADHLEALWEQQRKQLLEK</sequence>
<dbReference type="GO" id="GO:0034451">
    <property type="term" value="C:centriolar satellite"/>
    <property type="evidence" value="ECO:0007669"/>
    <property type="project" value="TreeGrafter"/>
</dbReference>
<feature type="compositionally biased region" description="Polar residues" evidence="2">
    <location>
        <begin position="216"/>
        <end position="227"/>
    </location>
</feature>
<evidence type="ECO:0000256" key="1">
    <source>
        <dbReference type="SAM" id="Coils"/>
    </source>
</evidence>
<feature type="region of interest" description="Disordered" evidence="2">
    <location>
        <begin position="695"/>
        <end position="717"/>
    </location>
</feature>
<feature type="compositionally biased region" description="Low complexity" evidence="2">
    <location>
        <begin position="380"/>
        <end position="394"/>
    </location>
</feature>
<feature type="compositionally biased region" description="Low complexity" evidence="2">
    <location>
        <begin position="228"/>
        <end position="245"/>
    </location>
</feature>
<feature type="coiled-coil region" evidence="1">
    <location>
        <begin position="764"/>
        <end position="791"/>
    </location>
</feature>
<evidence type="ECO:0000313" key="4">
    <source>
        <dbReference type="Proteomes" id="UP000007635"/>
    </source>
</evidence>
<proteinExistence type="predicted"/>
<dbReference type="InterPro" id="IPR030465">
    <property type="entry name" value="CEP131"/>
</dbReference>
<accession>A0AAQ4Q948</accession>
<feature type="compositionally biased region" description="Basic and acidic residues" evidence="2">
    <location>
        <begin position="695"/>
        <end position="714"/>
    </location>
</feature>
<feature type="region of interest" description="Disordered" evidence="2">
    <location>
        <begin position="216"/>
        <end position="266"/>
    </location>
</feature>
<feature type="region of interest" description="Disordered" evidence="2">
    <location>
        <begin position="351"/>
        <end position="467"/>
    </location>
</feature>
<feature type="compositionally biased region" description="Polar residues" evidence="2">
    <location>
        <begin position="25"/>
        <end position="49"/>
    </location>
</feature>
<feature type="compositionally biased region" description="Polar residues" evidence="2">
    <location>
        <begin position="425"/>
        <end position="437"/>
    </location>
</feature>
<evidence type="ECO:0000313" key="3">
    <source>
        <dbReference type="Ensembl" id="ENSGACP00000047177.1"/>
    </source>
</evidence>
<name>A0AAQ4Q948_GASAC</name>
<organism evidence="3 4">
    <name type="scientific">Gasterosteus aculeatus aculeatus</name>
    <name type="common">three-spined stickleback</name>
    <dbReference type="NCBI Taxonomy" id="481459"/>
    <lineage>
        <taxon>Eukaryota</taxon>
        <taxon>Metazoa</taxon>
        <taxon>Chordata</taxon>
        <taxon>Craniata</taxon>
        <taxon>Vertebrata</taxon>
        <taxon>Euteleostomi</taxon>
        <taxon>Actinopterygii</taxon>
        <taxon>Neopterygii</taxon>
        <taxon>Teleostei</taxon>
        <taxon>Neoteleostei</taxon>
        <taxon>Acanthomorphata</taxon>
        <taxon>Eupercaria</taxon>
        <taxon>Perciformes</taxon>
        <taxon>Cottioidei</taxon>
        <taxon>Gasterosteales</taxon>
        <taxon>Gasterosteidae</taxon>
        <taxon>Gasterosteus</taxon>
    </lineage>
</organism>
<dbReference type="GO" id="GO:0010824">
    <property type="term" value="P:regulation of centrosome duplication"/>
    <property type="evidence" value="ECO:0007669"/>
    <property type="project" value="TreeGrafter"/>
</dbReference>
<dbReference type="Ensembl" id="ENSGACT00000033829.1">
    <property type="protein sequence ID" value="ENSGACP00000047177.1"/>
    <property type="gene ID" value="ENSGACG00000026147.1"/>
</dbReference>
<protein>
    <submittedName>
        <fullName evidence="3">Centrosomal protein 131</fullName>
    </submittedName>
</protein>
<dbReference type="GeneTree" id="ENSGT00390000001758"/>
<reference evidence="3" key="2">
    <citation type="submission" date="2025-08" db="UniProtKB">
        <authorList>
            <consortium name="Ensembl"/>
        </authorList>
    </citation>
    <scope>IDENTIFICATION</scope>
</reference>
<feature type="region of interest" description="Disordered" evidence="2">
    <location>
        <begin position="25"/>
        <end position="53"/>
    </location>
</feature>
<dbReference type="PANTHER" id="PTHR31540">
    <property type="entry name" value="CENTROSOMAL PROTEIN OF 131 KDA"/>
    <property type="match status" value="1"/>
</dbReference>
<dbReference type="PANTHER" id="PTHR31540:SF1">
    <property type="entry name" value="CENTROSOMAL PROTEIN OF 131 KDA"/>
    <property type="match status" value="1"/>
</dbReference>
<dbReference type="GO" id="GO:0035735">
    <property type="term" value="P:intraciliary transport involved in cilium assembly"/>
    <property type="evidence" value="ECO:0007669"/>
    <property type="project" value="InterPro"/>
</dbReference>
<feature type="region of interest" description="Disordered" evidence="2">
    <location>
        <begin position="499"/>
        <end position="555"/>
    </location>
</feature>
<dbReference type="Proteomes" id="UP000007635">
    <property type="component" value="Chromosome V"/>
</dbReference>
<keyword evidence="4" id="KW-1185">Reference proteome</keyword>